<gene>
    <name evidence="3" type="ORF">M378DRAFT_133797</name>
</gene>
<feature type="region of interest" description="Disordered" evidence="1">
    <location>
        <begin position="81"/>
        <end position="141"/>
    </location>
</feature>
<dbReference type="InParanoid" id="A0A0C2S1G1"/>
<feature type="compositionally biased region" description="Polar residues" evidence="1">
    <location>
        <begin position="482"/>
        <end position="492"/>
    </location>
</feature>
<feature type="region of interest" description="Disordered" evidence="1">
    <location>
        <begin position="542"/>
        <end position="630"/>
    </location>
</feature>
<feature type="region of interest" description="Disordered" evidence="1">
    <location>
        <begin position="477"/>
        <end position="502"/>
    </location>
</feature>
<feature type="compositionally biased region" description="Pro residues" evidence="1">
    <location>
        <begin position="100"/>
        <end position="109"/>
    </location>
</feature>
<dbReference type="Gene3D" id="1.20.58.160">
    <property type="match status" value="1"/>
</dbReference>
<feature type="compositionally biased region" description="Basic and acidic residues" evidence="1">
    <location>
        <begin position="166"/>
        <end position="196"/>
    </location>
</feature>
<evidence type="ECO:0000259" key="2">
    <source>
        <dbReference type="PROSITE" id="PS50179"/>
    </source>
</evidence>
<dbReference type="GO" id="GO:0030479">
    <property type="term" value="C:actin cortical patch"/>
    <property type="evidence" value="ECO:0007669"/>
    <property type="project" value="TreeGrafter"/>
</dbReference>
<dbReference type="CDD" id="cd16980">
    <property type="entry name" value="VHS_Lsb5"/>
    <property type="match status" value="1"/>
</dbReference>
<dbReference type="SUPFAM" id="SSF89009">
    <property type="entry name" value="GAT-like domain"/>
    <property type="match status" value="1"/>
</dbReference>
<proteinExistence type="predicted"/>
<dbReference type="GO" id="GO:0006897">
    <property type="term" value="P:endocytosis"/>
    <property type="evidence" value="ECO:0007669"/>
    <property type="project" value="InterPro"/>
</dbReference>
<dbReference type="PANTHER" id="PTHR47789:SF2">
    <property type="entry name" value="VHS DOMAIN-CONTAINING PROTEIN"/>
    <property type="match status" value="1"/>
</dbReference>
<feature type="compositionally biased region" description="Pro residues" evidence="1">
    <location>
        <begin position="609"/>
        <end position="621"/>
    </location>
</feature>
<protein>
    <recommendedName>
        <fullName evidence="2">VHS domain-containing protein</fullName>
    </recommendedName>
</protein>
<dbReference type="OrthoDB" id="10255964at2759"/>
<dbReference type="SUPFAM" id="SSF48464">
    <property type="entry name" value="ENTH/VHS domain"/>
    <property type="match status" value="1"/>
</dbReference>
<dbReference type="SMART" id="SM00288">
    <property type="entry name" value="VHS"/>
    <property type="match status" value="1"/>
</dbReference>
<dbReference type="GO" id="GO:0051666">
    <property type="term" value="P:actin cortical patch localization"/>
    <property type="evidence" value="ECO:0007669"/>
    <property type="project" value="TreeGrafter"/>
</dbReference>
<dbReference type="PANTHER" id="PTHR47789">
    <property type="entry name" value="LAS SEVENTEEN-BINDING PROTEIN 5"/>
    <property type="match status" value="1"/>
</dbReference>
<dbReference type="GO" id="GO:0043130">
    <property type="term" value="F:ubiquitin binding"/>
    <property type="evidence" value="ECO:0007669"/>
    <property type="project" value="InterPro"/>
</dbReference>
<evidence type="ECO:0000256" key="1">
    <source>
        <dbReference type="SAM" id="MobiDB-lite"/>
    </source>
</evidence>
<evidence type="ECO:0000313" key="4">
    <source>
        <dbReference type="Proteomes" id="UP000054549"/>
    </source>
</evidence>
<feature type="compositionally biased region" description="Polar residues" evidence="1">
    <location>
        <begin position="377"/>
        <end position="393"/>
    </location>
</feature>
<reference evidence="3 4" key="1">
    <citation type="submission" date="2014-04" db="EMBL/GenBank/DDBJ databases">
        <title>Evolutionary Origins and Diversification of the Mycorrhizal Mutualists.</title>
        <authorList>
            <consortium name="DOE Joint Genome Institute"/>
            <consortium name="Mycorrhizal Genomics Consortium"/>
            <person name="Kohler A."/>
            <person name="Kuo A."/>
            <person name="Nagy L.G."/>
            <person name="Floudas D."/>
            <person name="Copeland A."/>
            <person name="Barry K.W."/>
            <person name="Cichocki N."/>
            <person name="Veneault-Fourrey C."/>
            <person name="LaButti K."/>
            <person name="Lindquist E.A."/>
            <person name="Lipzen A."/>
            <person name="Lundell T."/>
            <person name="Morin E."/>
            <person name="Murat C."/>
            <person name="Riley R."/>
            <person name="Ohm R."/>
            <person name="Sun H."/>
            <person name="Tunlid A."/>
            <person name="Henrissat B."/>
            <person name="Grigoriev I.V."/>
            <person name="Hibbett D.S."/>
            <person name="Martin F."/>
        </authorList>
    </citation>
    <scope>NUCLEOTIDE SEQUENCE [LARGE SCALE GENOMIC DNA]</scope>
    <source>
        <strain evidence="3 4">Koide BX008</strain>
    </source>
</reference>
<dbReference type="GO" id="GO:0035091">
    <property type="term" value="F:phosphatidylinositol binding"/>
    <property type="evidence" value="ECO:0007669"/>
    <property type="project" value="InterPro"/>
</dbReference>
<dbReference type="GO" id="GO:0007034">
    <property type="term" value="P:vacuolar transport"/>
    <property type="evidence" value="ECO:0007669"/>
    <property type="project" value="UniProtKB-ARBA"/>
</dbReference>
<dbReference type="GO" id="GO:0007015">
    <property type="term" value="P:actin filament organization"/>
    <property type="evidence" value="ECO:0007669"/>
    <property type="project" value="InterPro"/>
</dbReference>
<dbReference type="PROSITE" id="PS50179">
    <property type="entry name" value="VHS"/>
    <property type="match status" value="1"/>
</dbReference>
<dbReference type="Proteomes" id="UP000054549">
    <property type="component" value="Unassembled WGS sequence"/>
</dbReference>
<feature type="region of interest" description="Disordered" evidence="1">
    <location>
        <begin position="377"/>
        <end position="408"/>
    </location>
</feature>
<dbReference type="HOGENOM" id="CLU_010003_0_0_1"/>
<dbReference type="InterPro" id="IPR002014">
    <property type="entry name" value="VHS_dom"/>
</dbReference>
<accession>A0A0C2S1G1</accession>
<feature type="compositionally biased region" description="Polar residues" evidence="1">
    <location>
        <begin position="12"/>
        <end position="22"/>
    </location>
</feature>
<dbReference type="InterPro" id="IPR008942">
    <property type="entry name" value="ENTH_VHS"/>
</dbReference>
<keyword evidence="4" id="KW-1185">Reference proteome</keyword>
<dbReference type="InterPro" id="IPR038425">
    <property type="entry name" value="GAT_sf"/>
</dbReference>
<dbReference type="EMBL" id="KN818419">
    <property type="protein sequence ID" value="KIL56480.1"/>
    <property type="molecule type" value="Genomic_DNA"/>
</dbReference>
<dbReference type="AlphaFoldDB" id="A0A0C2S1G1"/>
<feature type="region of interest" description="Disordered" evidence="1">
    <location>
        <begin position="153"/>
        <end position="196"/>
    </location>
</feature>
<feature type="region of interest" description="Disordered" evidence="1">
    <location>
        <begin position="715"/>
        <end position="737"/>
    </location>
</feature>
<feature type="region of interest" description="Disordered" evidence="1">
    <location>
        <begin position="1"/>
        <end position="69"/>
    </location>
</feature>
<feature type="compositionally biased region" description="Basic and acidic residues" evidence="1">
    <location>
        <begin position="23"/>
        <end position="35"/>
    </location>
</feature>
<sequence>MRFFGTKPKNSKPATRDTQSATGDRHFPTPIHEQHAVYTKHPAVNVPGLYPNSHLRDNMHQSPSDDQSLEAISNIDDAVHARHLAPSRASTLPSGASPPLHSPPLPRSPSPYNLVNSKNAPVKDRESPQVLRKKHPPNAPVTLGILRALDPSRQGELHGSQPSQMHSEERPPSSNGGHRERDKEAAEKKEKRTFWGTTKDRPSWIERSKEKDQKDEAELTRMIGYLTATASEDWMLVLEVCDRASNNETNAKEAVRALRREFKYGEPAAQLSAARLWAIMSRNCSGVFVAETSSRKFISTLEELIASTRTSPVVRERLLDVVAAAAYNSSKDSSFRNLWRKVKPADKPEEGIPFELDDEMINPPTANLRRSQIETNASPVTPSIPLPSNTLNVRPSTPSRRRRSPGRGRIISLEEDIRRLFQECHIGVGNAALLSDALVACKPERLKTDPVIREFYVKCRASQELIDSQIPWATAGAEHSRMSQSRTSQLLRPTNDLHADDEEQTIEERLLGDLLKANEELQSVLKQYKDLERVAFERHAENSVRKTTPIEPQYQDPDGWRSSGYSQSIDDTPSSGSPSPSIRSETPPRNSHPHDRSQTSLDIQGQLLAPPPAAPHGPRSPQPSLTSRTSPGIVVHDQRQQIDSHATRIPDVHDPSTASNIRLVDNHMPPISVTGDVHQGDGENVEHTPVRPSAKALGKRKLAESIATNFDLDEPSDLESSLCTGDRLDSDPEEEERDAWLHPPVKYVYDAAAERTHRRIQQATAAMMVNGVH</sequence>
<name>A0A0C2S1G1_AMAMK</name>
<dbReference type="Gene3D" id="1.25.40.90">
    <property type="match status" value="1"/>
</dbReference>
<organism evidence="3 4">
    <name type="scientific">Amanita muscaria (strain Koide BX008)</name>
    <dbReference type="NCBI Taxonomy" id="946122"/>
    <lineage>
        <taxon>Eukaryota</taxon>
        <taxon>Fungi</taxon>
        <taxon>Dikarya</taxon>
        <taxon>Basidiomycota</taxon>
        <taxon>Agaricomycotina</taxon>
        <taxon>Agaricomycetes</taxon>
        <taxon>Agaricomycetidae</taxon>
        <taxon>Agaricales</taxon>
        <taxon>Pluteineae</taxon>
        <taxon>Amanitaceae</taxon>
        <taxon>Amanita</taxon>
    </lineage>
</organism>
<dbReference type="InterPro" id="IPR045007">
    <property type="entry name" value="LSB5"/>
</dbReference>
<feature type="compositionally biased region" description="Polar residues" evidence="1">
    <location>
        <begin position="563"/>
        <end position="572"/>
    </location>
</feature>
<evidence type="ECO:0000313" key="3">
    <source>
        <dbReference type="EMBL" id="KIL56480.1"/>
    </source>
</evidence>
<dbReference type="CDD" id="cd21383">
    <property type="entry name" value="GAT_GGA_Tom1-like"/>
    <property type="match status" value="1"/>
</dbReference>
<dbReference type="Pfam" id="PF00790">
    <property type="entry name" value="VHS"/>
    <property type="match status" value="1"/>
</dbReference>
<feature type="domain" description="VHS" evidence="2">
    <location>
        <begin position="224"/>
        <end position="322"/>
    </location>
</feature>
<dbReference type="STRING" id="946122.A0A0C2S1G1"/>